<sequence length="225" mass="25333">MSTALVPTAAADADRRKKAPLRGRRRILTVASVLLALAGGTVAESAPAFAQAPSGACTQTCNNPPGGISPQDWNAALEAADFWANHRIDWQTNTWNQGSSYVWLTPAQSAGWPGQATGNRWFGYYEPNQPNQHVQFIYYGGRFDDRDGLLAWYEHQRGVSDSQAWSTYTDRWGNTHYSPFVEYDIDYYPNAQVPRNARRIVRNVNNGNVYATFDHYQSFEYLGHF</sequence>
<name>A0ABW0WTS5_9ACTN</name>
<dbReference type="InterPro" id="IPR016191">
    <property type="entry name" value="Ribonuclease/ribotoxin"/>
</dbReference>
<evidence type="ECO:0000313" key="3">
    <source>
        <dbReference type="EMBL" id="MFC5661671.1"/>
    </source>
</evidence>
<dbReference type="RefSeq" id="WP_380223234.1">
    <property type="nucleotide sequence ID" value="NZ_JBHSOF010000001.1"/>
</dbReference>
<evidence type="ECO:0000313" key="4">
    <source>
        <dbReference type="Proteomes" id="UP001595975"/>
    </source>
</evidence>
<comment type="caution">
    <text evidence="3">The sequence shown here is derived from an EMBL/GenBank/DDBJ whole genome shotgun (WGS) entry which is preliminary data.</text>
</comment>
<accession>A0ABW0WTS5</accession>
<dbReference type="Gene3D" id="3.10.450.30">
    <property type="entry name" value="Microbial ribonucleases"/>
    <property type="match status" value="1"/>
</dbReference>
<keyword evidence="4" id="KW-1185">Reference proteome</keyword>
<dbReference type="EMBL" id="JBHSOF010000001">
    <property type="protein sequence ID" value="MFC5661671.1"/>
    <property type="molecule type" value="Genomic_DNA"/>
</dbReference>
<evidence type="ECO:0000256" key="2">
    <source>
        <dbReference type="ARBA" id="ARBA00022801"/>
    </source>
</evidence>
<evidence type="ECO:0000256" key="1">
    <source>
        <dbReference type="ARBA" id="ARBA00022722"/>
    </source>
</evidence>
<gene>
    <name evidence="3" type="ORF">ACFP3U_01600</name>
</gene>
<organism evidence="3 4">
    <name type="scientific">Kitasatospora misakiensis</name>
    <dbReference type="NCBI Taxonomy" id="67330"/>
    <lineage>
        <taxon>Bacteria</taxon>
        <taxon>Bacillati</taxon>
        <taxon>Actinomycetota</taxon>
        <taxon>Actinomycetes</taxon>
        <taxon>Kitasatosporales</taxon>
        <taxon>Streptomycetaceae</taxon>
        <taxon>Kitasatospora</taxon>
    </lineage>
</organism>
<dbReference type="Proteomes" id="UP001595975">
    <property type="component" value="Unassembled WGS sequence"/>
</dbReference>
<keyword evidence="1" id="KW-0540">Nuclease</keyword>
<proteinExistence type="predicted"/>
<protein>
    <submittedName>
        <fullName evidence="3">Uncharacterized protein</fullName>
    </submittedName>
</protein>
<dbReference type="SUPFAM" id="SSF53933">
    <property type="entry name" value="Microbial ribonucleases"/>
    <property type="match status" value="1"/>
</dbReference>
<reference evidence="4" key="1">
    <citation type="journal article" date="2019" name="Int. J. Syst. Evol. Microbiol.">
        <title>The Global Catalogue of Microorganisms (GCM) 10K type strain sequencing project: providing services to taxonomists for standard genome sequencing and annotation.</title>
        <authorList>
            <consortium name="The Broad Institute Genomics Platform"/>
            <consortium name="The Broad Institute Genome Sequencing Center for Infectious Disease"/>
            <person name="Wu L."/>
            <person name="Ma J."/>
        </authorList>
    </citation>
    <scope>NUCLEOTIDE SEQUENCE [LARGE SCALE GENOMIC DNA]</scope>
    <source>
        <strain evidence="4">CGMCC 4.1437</strain>
    </source>
</reference>
<keyword evidence="2" id="KW-0378">Hydrolase</keyword>